<dbReference type="Proteomes" id="UP000268014">
    <property type="component" value="Unassembled WGS sequence"/>
</dbReference>
<name>A0A0N4W5C3_HAEPC</name>
<gene>
    <name evidence="1" type="ORF">HPLM_LOCUS5141</name>
</gene>
<proteinExistence type="predicted"/>
<dbReference type="AlphaFoldDB" id="A0A0N4W5C3"/>
<evidence type="ECO:0000313" key="3">
    <source>
        <dbReference type="WBParaSite" id="HPLM_0000514901-mRNA-1"/>
    </source>
</evidence>
<accession>A0A0N4W5C3</accession>
<protein>
    <submittedName>
        <fullName evidence="1 3">Uncharacterized protein</fullName>
    </submittedName>
</protein>
<evidence type="ECO:0000313" key="1">
    <source>
        <dbReference type="EMBL" id="VDO25012.1"/>
    </source>
</evidence>
<reference evidence="3" key="1">
    <citation type="submission" date="2017-02" db="UniProtKB">
        <authorList>
            <consortium name="WormBaseParasite"/>
        </authorList>
    </citation>
    <scope>IDENTIFICATION</scope>
</reference>
<organism evidence="3">
    <name type="scientific">Haemonchus placei</name>
    <name type="common">Barber's pole worm</name>
    <dbReference type="NCBI Taxonomy" id="6290"/>
    <lineage>
        <taxon>Eukaryota</taxon>
        <taxon>Metazoa</taxon>
        <taxon>Ecdysozoa</taxon>
        <taxon>Nematoda</taxon>
        <taxon>Chromadorea</taxon>
        <taxon>Rhabditida</taxon>
        <taxon>Rhabditina</taxon>
        <taxon>Rhabditomorpha</taxon>
        <taxon>Strongyloidea</taxon>
        <taxon>Trichostrongylidae</taxon>
        <taxon>Haemonchus</taxon>
    </lineage>
</organism>
<reference evidence="1 2" key="2">
    <citation type="submission" date="2018-11" db="EMBL/GenBank/DDBJ databases">
        <authorList>
            <consortium name="Pathogen Informatics"/>
        </authorList>
    </citation>
    <scope>NUCLEOTIDE SEQUENCE [LARGE SCALE GENOMIC DNA]</scope>
    <source>
        <strain evidence="1 2">MHpl1</strain>
    </source>
</reference>
<sequence>MSSKPLQNFPKVFKRDPFHTLDPCSPSHLANDMALSVLEKKFDDLEPLARSHSSGIEDGIANNDLSEVGVYYSRLTLRFS</sequence>
<dbReference type="EMBL" id="UZAF01016294">
    <property type="protein sequence ID" value="VDO25012.1"/>
    <property type="molecule type" value="Genomic_DNA"/>
</dbReference>
<dbReference type="WBParaSite" id="HPLM_0000514901-mRNA-1">
    <property type="protein sequence ID" value="HPLM_0000514901-mRNA-1"/>
    <property type="gene ID" value="HPLM_0000514901"/>
</dbReference>
<evidence type="ECO:0000313" key="2">
    <source>
        <dbReference type="Proteomes" id="UP000268014"/>
    </source>
</evidence>
<keyword evidence="2" id="KW-1185">Reference proteome</keyword>